<dbReference type="InterPro" id="IPR001128">
    <property type="entry name" value="Cyt_P450"/>
</dbReference>
<evidence type="ECO:0000256" key="1">
    <source>
        <dbReference type="ARBA" id="ARBA00001971"/>
    </source>
</evidence>
<dbReference type="GO" id="GO:0004497">
    <property type="term" value="F:monooxygenase activity"/>
    <property type="evidence" value="ECO:0007669"/>
    <property type="project" value="UniProtKB-KW"/>
</dbReference>
<keyword evidence="9" id="KW-0560">Oxidoreductase</keyword>
<evidence type="ECO:0000256" key="6">
    <source>
        <dbReference type="ARBA" id="ARBA00022723"/>
    </source>
</evidence>
<sequence length="413" mass="45611">MAALLTLGLSLACVALLAPWALRLASHLWRVARQVVLTLGIPGPASVPLLGTLPTFLRFWEDMEGTLLDLMHEYGPTVRFRLADRVAVLVMHPEDVQAVCTHPALVHKADNLIRFLRPFVGDGLLLLNGKEHRQHRKAISPSLHFDILRDFVAVFDKNSRTLAQRLEAHADAGHVFDVHLEFGRLTSTTLQETVLSVGVDQGYDKAGRVFHEVGDIAMWRGMRPWWQNDAVFRLLCPRHEQHKRAKDDMDAIVSRVLAVKGAELAAGAPAPPRRRMAFLDHVLRSPDAKAMSEPELRAELKTLLFAGSATSMDFLSYLSVVLTILPDVQARLQQEVDAVFGPPGAAGASRPLLPEDLPHLDYTERVVKEALRLAPPVPMLFRQASHDVTLPRGAFIPSGTVVILVAAGTHRMA</sequence>
<keyword evidence="6" id="KW-0479">Metal-binding</keyword>
<proteinExistence type="inferred from homology"/>
<dbReference type="OrthoDB" id="6692864at2759"/>
<dbReference type="InterPro" id="IPR002401">
    <property type="entry name" value="Cyt_P450_E_grp-I"/>
</dbReference>
<keyword evidence="8" id="KW-0492">Microsome</keyword>
<dbReference type="Proteomes" id="UP000504606">
    <property type="component" value="Unplaced"/>
</dbReference>
<keyword evidence="7" id="KW-0256">Endoplasmic reticulum</keyword>
<comment type="similarity">
    <text evidence="4">Belongs to the cytochrome P450 family.</text>
</comment>
<dbReference type="KEGG" id="foc:113210186"/>
<dbReference type="InterPro" id="IPR036396">
    <property type="entry name" value="Cyt_P450_sf"/>
</dbReference>
<evidence type="ECO:0000256" key="11">
    <source>
        <dbReference type="ARBA" id="ARBA00023033"/>
    </source>
</evidence>
<dbReference type="GO" id="GO:0020037">
    <property type="term" value="F:heme binding"/>
    <property type="evidence" value="ECO:0007669"/>
    <property type="project" value="InterPro"/>
</dbReference>
<comment type="subcellular location">
    <subcellularLocation>
        <location evidence="3">Endoplasmic reticulum membrane</location>
        <topology evidence="3">Peripheral membrane protein</topology>
    </subcellularLocation>
    <subcellularLocation>
        <location evidence="2">Microsome membrane</location>
        <topology evidence="2">Peripheral membrane protein</topology>
    </subcellularLocation>
</comment>
<keyword evidence="12" id="KW-0472">Membrane</keyword>
<dbReference type="GO" id="GO:0005789">
    <property type="term" value="C:endoplasmic reticulum membrane"/>
    <property type="evidence" value="ECO:0007669"/>
    <property type="project" value="UniProtKB-SubCell"/>
</dbReference>
<dbReference type="PANTHER" id="PTHR24291:SF189">
    <property type="entry name" value="CYTOCHROME P450 4C3-RELATED"/>
    <property type="match status" value="1"/>
</dbReference>
<evidence type="ECO:0000256" key="7">
    <source>
        <dbReference type="ARBA" id="ARBA00022824"/>
    </source>
</evidence>
<accession>A0A9C6X9I3</accession>
<dbReference type="Gene3D" id="1.10.630.10">
    <property type="entry name" value="Cytochrome P450"/>
    <property type="match status" value="1"/>
</dbReference>
<dbReference type="Pfam" id="PF00067">
    <property type="entry name" value="p450"/>
    <property type="match status" value="1"/>
</dbReference>
<dbReference type="AlphaFoldDB" id="A0A9C6X9I3"/>
<dbReference type="GO" id="GO:0005506">
    <property type="term" value="F:iron ion binding"/>
    <property type="evidence" value="ECO:0007669"/>
    <property type="project" value="InterPro"/>
</dbReference>
<evidence type="ECO:0000256" key="12">
    <source>
        <dbReference type="ARBA" id="ARBA00023136"/>
    </source>
</evidence>
<reference evidence="14" key="1">
    <citation type="submission" date="2025-08" db="UniProtKB">
        <authorList>
            <consortium name="RefSeq"/>
        </authorList>
    </citation>
    <scope>IDENTIFICATION</scope>
    <source>
        <tissue evidence="14">Whole organism</tissue>
    </source>
</reference>
<dbReference type="GeneID" id="113210186"/>
<organism evidence="13 14">
    <name type="scientific">Frankliniella occidentalis</name>
    <name type="common">Western flower thrips</name>
    <name type="synonym">Euthrips occidentalis</name>
    <dbReference type="NCBI Taxonomy" id="133901"/>
    <lineage>
        <taxon>Eukaryota</taxon>
        <taxon>Metazoa</taxon>
        <taxon>Ecdysozoa</taxon>
        <taxon>Arthropoda</taxon>
        <taxon>Hexapoda</taxon>
        <taxon>Insecta</taxon>
        <taxon>Pterygota</taxon>
        <taxon>Neoptera</taxon>
        <taxon>Paraneoptera</taxon>
        <taxon>Thysanoptera</taxon>
        <taxon>Terebrantia</taxon>
        <taxon>Thripoidea</taxon>
        <taxon>Thripidae</taxon>
        <taxon>Frankliniella</taxon>
    </lineage>
</organism>
<name>A0A9C6X9I3_FRAOC</name>
<gene>
    <name evidence="14" type="primary">LOC113210186</name>
</gene>
<dbReference type="RefSeq" id="XP_052131731.1">
    <property type="nucleotide sequence ID" value="XM_052275771.1"/>
</dbReference>
<dbReference type="PANTHER" id="PTHR24291">
    <property type="entry name" value="CYTOCHROME P450 FAMILY 4"/>
    <property type="match status" value="1"/>
</dbReference>
<evidence type="ECO:0000256" key="4">
    <source>
        <dbReference type="ARBA" id="ARBA00010617"/>
    </source>
</evidence>
<evidence type="ECO:0000256" key="2">
    <source>
        <dbReference type="ARBA" id="ARBA00004174"/>
    </source>
</evidence>
<evidence type="ECO:0000313" key="13">
    <source>
        <dbReference type="Proteomes" id="UP000504606"/>
    </source>
</evidence>
<evidence type="ECO:0000256" key="8">
    <source>
        <dbReference type="ARBA" id="ARBA00022848"/>
    </source>
</evidence>
<keyword evidence="13" id="KW-1185">Reference proteome</keyword>
<protein>
    <submittedName>
        <fullName evidence="14">Cytochrome P450 4d2-like</fullName>
    </submittedName>
</protein>
<keyword evidence="5" id="KW-0349">Heme</keyword>
<evidence type="ECO:0000256" key="9">
    <source>
        <dbReference type="ARBA" id="ARBA00023002"/>
    </source>
</evidence>
<evidence type="ECO:0000256" key="10">
    <source>
        <dbReference type="ARBA" id="ARBA00023004"/>
    </source>
</evidence>
<keyword evidence="11" id="KW-0503">Monooxygenase</keyword>
<evidence type="ECO:0000256" key="3">
    <source>
        <dbReference type="ARBA" id="ARBA00004406"/>
    </source>
</evidence>
<dbReference type="SUPFAM" id="SSF48264">
    <property type="entry name" value="Cytochrome P450"/>
    <property type="match status" value="1"/>
</dbReference>
<dbReference type="GO" id="GO:0016705">
    <property type="term" value="F:oxidoreductase activity, acting on paired donors, with incorporation or reduction of molecular oxygen"/>
    <property type="evidence" value="ECO:0007669"/>
    <property type="project" value="InterPro"/>
</dbReference>
<evidence type="ECO:0000256" key="5">
    <source>
        <dbReference type="ARBA" id="ARBA00022617"/>
    </source>
</evidence>
<dbReference type="PRINTS" id="PR00463">
    <property type="entry name" value="EP450I"/>
</dbReference>
<keyword evidence="10" id="KW-0408">Iron</keyword>
<feature type="non-terminal residue" evidence="14">
    <location>
        <position position="413"/>
    </location>
</feature>
<comment type="cofactor">
    <cofactor evidence="1">
        <name>heme</name>
        <dbReference type="ChEBI" id="CHEBI:30413"/>
    </cofactor>
</comment>
<evidence type="ECO:0000313" key="14">
    <source>
        <dbReference type="RefSeq" id="XP_052131731.1"/>
    </source>
</evidence>
<dbReference type="InterPro" id="IPR050196">
    <property type="entry name" value="Cytochrome_P450_Monoox"/>
</dbReference>